<protein>
    <submittedName>
        <fullName evidence="1">Uncharacterized protein</fullName>
    </submittedName>
</protein>
<proteinExistence type="predicted"/>
<reference evidence="1 2" key="1">
    <citation type="submission" date="2018-04" db="EMBL/GenBank/DDBJ databases">
        <title>Micromonosporas from Atacama Desert.</title>
        <authorList>
            <person name="Carro L."/>
            <person name="Klenk H.-P."/>
            <person name="Goodfellow M."/>
        </authorList>
    </citation>
    <scope>NUCLEOTIDE SEQUENCE [LARGE SCALE GENOMIC DNA]</scope>
    <source>
        <strain evidence="1 2">LB19</strain>
    </source>
</reference>
<dbReference type="Proteomes" id="UP000278981">
    <property type="component" value="Unassembled WGS sequence"/>
</dbReference>
<sequence length="215" mass="22503">MAAHGRHAAAAPAVLAALAQRPVMTPPNTPHPTRRRRLASWAAIVTVALSGCGPASTGKSAGQGAPGSSRSGVACFRNSDADADYCDRFLADLARRTPLDPAQARAAETARQSVARALSGDVLNRCNVKHEPCDAVMAWAEQPATPEHVRSLLATVSENHPQVRMARPDDPAVADTVAFGVLVGQVCVYGYQRLHKDPDQVHAAGPLPQGTCLGP</sequence>
<evidence type="ECO:0000313" key="1">
    <source>
        <dbReference type="EMBL" id="RQX17105.1"/>
    </source>
</evidence>
<evidence type="ECO:0000313" key="2">
    <source>
        <dbReference type="Proteomes" id="UP000278981"/>
    </source>
</evidence>
<dbReference type="AlphaFoldDB" id="A0A3N9XVI6"/>
<comment type="caution">
    <text evidence="1">The sequence shown here is derived from an EMBL/GenBank/DDBJ whole genome shotgun (WGS) entry which is preliminary data.</text>
</comment>
<accession>A0A3N9XVI6</accession>
<dbReference type="EMBL" id="QDGB01000230">
    <property type="protein sequence ID" value="RQX17105.1"/>
    <property type="molecule type" value="Genomic_DNA"/>
</dbReference>
<organism evidence="1 2">
    <name type="scientific">Micromonospora ureilytica</name>
    <dbReference type="NCBI Taxonomy" id="709868"/>
    <lineage>
        <taxon>Bacteria</taxon>
        <taxon>Bacillati</taxon>
        <taxon>Actinomycetota</taxon>
        <taxon>Actinomycetes</taxon>
        <taxon>Micromonosporales</taxon>
        <taxon>Micromonosporaceae</taxon>
        <taxon>Micromonospora</taxon>
    </lineage>
</organism>
<gene>
    <name evidence="1" type="ORF">DDE19_12205</name>
</gene>
<name>A0A3N9XVI6_9ACTN</name>